<dbReference type="Pfam" id="PF01225">
    <property type="entry name" value="Mur_ligase"/>
    <property type="match status" value="1"/>
</dbReference>
<dbReference type="SUPFAM" id="SSF53623">
    <property type="entry name" value="MurD-like peptide ligases, catalytic domain"/>
    <property type="match status" value="1"/>
</dbReference>
<evidence type="ECO:0000256" key="1">
    <source>
        <dbReference type="ARBA" id="ARBA00022490"/>
    </source>
</evidence>
<dbReference type="InterPro" id="IPR000713">
    <property type="entry name" value="Mur_ligase_N"/>
</dbReference>
<dbReference type="EMBL" id="JARMDB010000011">
    <property type="protein sequence ID" value="MED1567577.1"/>
    <property type="molecule type" value="Genomic_DNA"/>
</dbReference>
<dbReference type="GO" id="GO:0016874">
    <property type="term" value="F:ligase activity"/>
    <property type="evidence" value="ECO:0007669"/>
    <property type="project" value="UniProtKB-KW"/>
</dbReference>
<comment type="subcellular location">
    <subcellularLocation>
        <location evidence="10 11">Cytoplasm</location>
    </subcellularLocation>
</comment>
<dbReference type="SUPFAM" id="SSF63418">
    <property type="entry name" value="MurE/MurF N-terminal domain"/>
    <property type="match status" value="1"/>
</dbReference>
<evidence type="ECO:0000256" key="4">
    <source>
        <dbReference type="ARBA" id="ARBA00022741"/>
    </source>
</evidence>
<keyword evidence="16" id="KW-1185">Reference proteome</keyword>
<evidence type="ECO:0000256" key="2">
    <source>
        <dbReference type="ARBA" id="ARBA00022598"/>
    </source>
</evidence>
<dbReference type="Pfam" id="PF08245">
    <property type="entry name" value="Mur_ligase_M"/>
    <property type="match status" value="1"/>
</dbReference>
<keyword evidence="2 10" id="KW-0436">Ligase</keyword>
<evidence type="ECO:0000256" key="6">
    <source>
        <dbReference type="ARBA" id="ARBA00022960"/>
    </source>
</evidence>
<protein>
    <recommendedName>
        <fullName evidence="10 11">UDP-N-acetylmuramoyl-tripeptide--D-alanyl-D-alanine ligase</fullName>
        <ecNumber evidence="10 11">6.3.2.10</ecNumber>
    </recommendedName>
    <alternativeName>
        <fullName evidence="10">D-alanyl-D-alanine-adding enzyme</fullName>
    </alternativeName>
</protein>
<dbReference type="InterPro" id="IPR005863">
    <property type="entry name" value="UDP-N-AcMur_synth"/>
</dbReference>
<dbReference type="InterPro" id="IPR036615">
    <property type="entry name" value="Mur_ligase_C_dom_sf"/>
</dbReference>
<dbReference type="InterPro" id="IPR036565">
    <property type="entry name" value="Mur-like_cat_sf"/>
</dbReference>
<reference evidence="15 16" key="1">
    <citation type="submission" date="2023-03" db="EMBL/GenBank/DDBJ databases">
        <title>Bacillus Genome Sequencing.</title>
        <authorList>
            <person name="Dunlap C."/>
        </authorList>
    </citation>
    <scope>NUCLEOTIDE SEQUENCE [LARGE SCALE GENOMIC DNA]</scope>
    <source>
        <strain evidence="15 16">B-615</strain>
    </source>
</reference>
<dbReference type="PANTHER" id="PTHR43024:SF1">
    <property type="entry name" value="UDP-N-ACETYLMURAMOYL-TRIPEPTIDE--D-ALANYL-D-ALANINE LIGASE"/>
    <property type="match status" value="1"/>
</dbReference>
<dbReference type="InterPro" id="IPR051046">
    <property type="entry name" value="MurCDEF_CellWall_CoF430Synth"/>
</dbReference>
<proteinExistence type="inferred from homology"/>
<evidence type="ECO:0000259" key="14">
    <source>
        <dbReference type="Pfam" id="PF08245"/>
    </source>
</evidence>
<comment type="catalytic activity">
    <reaction evidence="10 11">
        <text>D-alanyl-D-alanine + UDP-N-acetyl-alpha-D-muramoyl-L-alanyl-gamma-D-glutamyl-meso-2,6-diaminopimelate + ATP = UDP-N-acetyl-alpha-D-muramoyl-L-alanyl-gamma-D-glutamyl-meso-2,6-diaminopimeloyl-D-alanyl-D-alanine + ADP + phosphate + H(+)</text>
        <dbReference type="Rhea" id="RHEA:28374"/>
        <dbReference type="ChEBI" id="CHEBI:15378"/>
        <dbReference type="ChEBI" id="CHEBI:30616"/>
        <dbReference type="ChEBI" id="CHEBI:43474"/>
        <dbReference type="ChEBI" id="CHEBI:57822"/>
        <dbReference type="ChEBI" id="CHEBI:61386"/>
        <dbReference type="ChEBI" id="CHEBI:83905"/>
        <dbReference type="ChEBI" id="CHEBI:456216"/>
        <dbReference type="EC" id="6.3.2.10"/>
    </reaction>
</comment>
<keyword evidence="3 10" id="KW-0132">Cell division</keyword>
<evidence type="ECO:0000313" key="15">
    <source>
        <dbReference type="EMBL" id="MED1567577.1"/>
    </source>
</evidence>
<dbReference type="PANTHER" id="PTHR43024">
    <property type="entry name" value="UDP-N-ACETYLMURAMOYL-TRIPEPTIDE--D-ALANYL-D-ALANINE LIGASE"/>
    <property type="match status" value="1"/>
</dbReference>
<evidence type="ECO:0000256" key="9">
    <source>
        <dbReference type="ARBA" id="ARBA00023316"/>
    </source>
</evidence>
<evidence type="ECO:0000256" key="5">
    <source>
        <dbReference type="ARBA" id="ARBA00022840"/>
    </source>
</evidence>
<keyword evidence="9 10" id="KW-0961">Cell wall biogenesis/degradation</keyword>
<gene>
    <name evidence="10" type="primary">murF</name>
    <name evidence="15" type="ORF">P4U88_16820</name>
</gene>
<evidence type="ECO:0000313" key="16">
    <source>
        <dbReference type="Proteomes" id="UP001309448"/>
    </source>
</evidence>
<dbReference type="RefSeq" id="WP_327920465.1">
    <property type="nucleotide sequence ID" value="NZ_JARMDB010000011.1"/>
</dbReference>
<keyword evidence="6 10" id="KW-0133">Cell shape</keyword>
<feature type="domain" description="Mur ligase C-terminal" evidence="13">
    <location>
        <begin position="316"/>
        <end position="440"/>
    </location>
</feature>
<keyword evidence="7 10" id="KW-0573">Peptidoglycan synthesis</keyword>
<keyword evidence="8 10" id="KW-0131">Cell cycle</keyword>
<dbReference type="Gene3D" id="3.40.1390.10">
    <property type="entry name" value="MurE/MurF, N-terminal domain"/>
    <property type="match status" value="1"/>
</dbReference>
<keyword evidence="1 10" id="KW-0963">Cytoplasm</keyword>
<dbReference type="Gene3D" id="3.90.190.20">
    <property type="entry name" value="Mur ligase, C-terminal domain"/>
    <property type="match status" value="1"/>
</dbReference>
<dbReference type="HAMAP" id="MF_02019">
    <property type="entry name" value="MurF"/>
    <property type="match status" value="1"/>
</dbReference>
<feature type="binding site" evidence="10">
    <location>
        <begin position="111"/>
        <end position="117"/>
    </location>
    <ligand>
        <name>ATP</name>
        <dbReference type="ChEBI" id="CHEBI:30616"/>
    </ligand>
</feature>
<name>A0ABU6MZT5_9BACI</name>
<comment type="function">
    <text evidence="10 11">Involved in cell wall formation. Catalyzes the final step in the synthesis of UDP-N-acetylmuramoyl-pentapeptide, the precursor of murein.</text>
</comment>
<dbReference type="Proteomes" id="UP001309448">
    <property type="component" value="Unassembled WGS sequence"/>
</dbReference>
<sequence length="457" mass="50807">MITRTISEVTNMIKESYFTGKNVVIKGVSIDSRNLVEGSLFIPIIGPNSNGHHFIQGAIKNGAAATLWKKGEPNYPTNIPVLFVDDTTVALQQLAASYRQQLKATFIGITGSNGKTSTKDILHSILSISYKTQKTQGNYNNEIGVPLTLLELKEDVEMAVIEMGMGRIGDITFLSKMVQPNIGIITNIGHAHLSNLGSLKNIASEKMEMMIGLDPEGILFFNGDHSLLVEEAKNYPHKKCTFGVGEINDIYLTSCRTFSSSIAFTASHSSAQYRLPLIGEHQAVNSLVAISVAKYLNMLDKWIQQGLDNVILSSQRNEVIQIGNITIINDTYKSNPESVRVAIDTLASLDVGSRKLFVMGDMLDMGSQDRMLHEQVGEYVKRAKLDTIFGYGELTFHTIARVQKEFLPNKAIHFKEETELIEGIIEYTKEPCTILFKASRNLRFEKLIELLEQRVTL</sequence>
<comment type="caution">
    <text evidence="15">The sequence shown here is derived from an EMBL/GenBank/DDBJ whole genome shotgun (WGS) entry which is preliminary data.</text>
</comment>
<keyword evidence="5 10" id="KW-0067">ATP-binding</keyword>
<dbReference type="InterPro" id="IPR004101">
    <property type="entry name" value="Mur_ligase_C"/>
</dbReference>
<evidence type="ECO:0000256" key="10">
    <source>
        <dbReference type="HAMAP-Rule" id="MF_02019"/>
    </source>
</evidence>
<evidence type="ECO:0000256" key="8">
    <source>
        <dbReference type="ARBA" id="ARBA00023306"/>
    </source>
</evidence>
<comment type="similarity">
    <text evidence="10">Belongs to the MurCDEF family. MurF subfamily.</text>
</comment>
<dbReference type="Gene3D" id="3.40.1190.10">
    <property type="entry name" value="Mur-like, catalytic domain"/>
    <property type="match status" value="1"/>
</dbReference>
<feature type="domain" description="Mur ligase N-terminal catalytic" evidence="12">
    <location>
        <begin position="25"/>
        <end position="98"/>
    </location>
</feature>
<keyword evidence="4 10" id="KW-0547">Nucleotide-binding</keyword>
<dbReference type="InterPro" id="IPR035911">
    <property type="entry name" value="MurE/MurF_N"/>
</dbReference>
<organism evidence="15 16">
    <name type="scientific">Bacillus paramycoides</name>
    <dbReference type="NCBI Taxonomy" id="2026194"/>
    <lineage>
        <taxon>Bacteria</taxon>
        <taxon>Bacillati</taxon>
        <taxon>Bacillota</taxon>
        <taxon>Bacilli</taxon>
        <taxon>Bacillales</taxon>
        <taxon>Bacillaceae</taxon>
        <taxon>Bacillus</taxon>
        <taxon>Bacillus cereus group</taxon>
    </lineage>
</organism>
<dbReference type="NCBIfam" id="TIGR01143">
    <property type="entry name" value="murF"/>
    <property type="match status" value="1"/>
</dbReference>
<feature type="domain" description="Mur ligase central" evidence="14">
    <location>
        <begin position="109"/>
        <end position="293"/>
    </location>
</feature>
<comment type="pathway">
    <text evidence="10 11">Cell wall biogenesis; peptidoglycan biosynthesis.</text>
</comment>
<dbReference type="SUPFAM" id="SSF53244">
    <property type="entry name" value="MurD-like peptide ligases, peptide-binding domain"/>
    <property type="match status" value="1"/>
</dbReference>
<dbReference type="InterPro" id="IPR013221">
    <property type="entry name" value="Mur_ligase_cen"/>
</dbReference>
<dbReference type="Pfam" id="PF02875">
    <property type="entry name" value="Mur_ligase_C"/>
    <property type="match status" value="1"/>
</dbReference>
<accession>A0ABU6MZT5</accession>
<evidence type="ECO:0000256" key="7">
    <source>
        <dbReference type="ARBA" id="ARBA00022984"/>
    </source>
</evidence>
<evidence type="ECO:0000256" key="11">
    <source>
        <dbReference type="RuleBase" id="RU004136"/>
    </source>
</evidence>
<evidence type="ECO:0000256" key="3">
    <source>
        <dbReference type="ARBA" id="ARBA00022618"/>
    </source>
</evidence>
<evidence type="ECO:0000259" key="12">
    <source>
        <dbReference type="Pfam" id="PF01225"/>
    </source>
</evidence>
<evidence type="ECO:0000259" key="13">
    <source>
        <dbReference type="Pfam" id="PF02875"/>
    </source>
</evidence>
<dbReference type="EC" id="6.3.2.10" evidence="10 11"/>